<reference evidence="1 3" key="1">
    <citation type="journal article" date="2019" name="Sci. Rep.">
        <title>Orb-weaving spider Araneus ventricosus genome elucidates the spidroin gene catalogue.</title>
        <authorList>
            <person name="Kono N."/>
            <person name="Nakamura H."/>
            <person name="Ohtoshi R."/>
            <person name="Moran D.A.P."/>
            <person name="Shinohara A."/>
            <person name="Yoshida Y."/>
            <person name="Fujiwara M."/>
            <person name="Mori M."/>
            <person name="Tomita M."/>
            <person name="Arakawa K."/>
        </authorList>
    </citation>
    <scope>NUCLEOTIDE SEQUENCE [LARGE SCALE GENOMIC DNA]</scope>
</reference>
<evidence type="ECO:0000313" key="3">
    <source>
        <dbReference type="Proteomes" id="UP000499080"/>
    </source>
</evidence>
<comment type="caution">
    <text evidence="1">The sequence shown here is derived from an EMBL/GenBank/DDBJ whole genome shotgun (WGS) entry which is preliminary data.</text>
</comment>
<dbReference type="EMBL" id="BGPR01179297">
    <property type="protein sequence ID" value="GBM57351.1"/>
    <property type="molecule type" value="Genomic_DNA"/>
</dbReference>
<dbReference type="Proteomes" id="UP000499080">
    <property type="component" value="Unassembled WGS sequence"/>
</dbReference>
<evidence type="ECO:0000313" key="1">
    <source>
        <dbReference type="EMBL" id="GBM57351.1"/>
    </source>
</evidence>
<dbReference type="EMBL" id="BGPR01007918">
    <property type="protein sequence ID" value="GBN30457.1"/>
    <property type="molecule type" value="Genomic_DNA"/>
</dbReference>
<evidence type="ECO:0000313" key="2">
    <source>
        <dbReference type="EMBL" id="GBN30457.1"/>
    </source>
</evidence>
<sequence>MQQALLHNGRTGHWGKYKLPCLLPPSAPLRNPRNQETPNNPKVTVRNSAMQQALLHNGRTGHWGKYKLPCLLPPSAPLRNPRNQEIPNKPKVIVRNLRTWYRR</sequence>
<organism evidence="1 3">
    <name type="scientific">Araneus ventricosus</name>
    <name type="common">Orbweaver spider</name>
    <name type="synonym">Epeira ventricosa</name>
    <dbReference type="NCBI Taxonomy" id="182803"/>
    <lineage>
        <taxon>Eukaryota</taxon>
        <taxon>Metazoa</taxon>
        <taxon>Ecdysozoa</taxon>
        <taxon>Arthropoda</taxon>
        <taxon>Chelicerata</taxon>
        <taxon>Arachnida</taxon>
        <taxon>Araneae</taxon>
        <taxon>Araneomorphae</taxon>
        <taxon>Entelegynae</taxon>
        <taxon>Araneoidea</taxon>
        <taxon>Araneidae</taxon>
        <taxon>Araneus</taxon>
    </lineage>
</organism>
<keyword evidence="3" id="KW-1185">Reference proteome</keyword>
<proteinExistence type="predicted"/>
<name>A0A4Y2GWQ3_ARAVE</name>
<gene>
    <name evidence="2" type="ORF">AVEN_37190_1</name>
    <name evidence="1" type="ORF">AVEN_78347_1</name>
</gene>
<accession>A0A4Y2GWQ3</accession>
<dbReference type="AlphaFoldDB" id="A0A4Y2GWQ3"/>
<protein>
    <submittedName>
        <fullName evidence="1">Uncharacterized protein</fullName>
    </submittedName>
</protein>